<feature type="compositionally biased region" description="Basic residues" evidence="1">
    <location>
        <begin position="58"/>
        <end position="67"/>
    </location>
</feature>
<dbReference type="Proteomes" id="UP000275408">
    <property type="component" value="Unassembled WGS sequence"/>
</dbReference>
<gene>
    <name evidence="2" type="ORF">pdam_00025238</name>
</gene>
<dbReference type="OrthoDB" id="5990575at2759"/>
<feature type="compositionally biased region" description="Polar residues" evidence="1">
    <location>
        <begin position="1"/>
        <end position="15"/>
    </location>
</feature>
<feature type="region of interest" description="Disordered" evidence="1">
    <location>
        <begin position="1"/>
        <end position="115"/>
    </location>
</feature>
<comment type="caution">
    <text evidence="2">The sequence shown here is derived from an EMBL/GenBank/DDBJ whole genome shotgun (WGS) entry which is preliminary data.</text>
</comment>
<proteinExistence type="predicted"/>
<evidence type="ECO:0000256" key="1">
    <source>
        <dbReference type="SAM" id="MobiDB-lite"/>
    </source>
</evidence>
<feature type="region of interest" description="Disordered" evidence="1">
    <location>
        <begin position="162"/>
        <end position="209"/>
    </location>
</feature>
<dbReference type="STRING" id="46731.A0A3M6UQM3"/>
<accession>A0A3M6UQM3</accession>
<organism evidence="2 3">
    <name type="scientific">Pocillopora damicornis</name>
    <name type="common">Cauliflower coral</name>
    <name type="synonym">Millepora damicornis</name>
    <dbReference type="NCBI Taxonomy" id="46731"/>
    <lineage>
        <taxon>Eukaryota</taxon>
        <taxon>Metazoa</taxon>
        <taxon>Cnidaria</taxon>
        <taxon>Anthozoa</taxon>
        <taxon>Hexacorallia</taxon>
        <taxon>Scleractinia</taxon>
        <taxon>Astrocoeniina</taxon>
        <taxon>Pocilloporidae</taxon>
        <taxon>Pocillopora</taxon>
    </lineage>
</organism>
<keyword evidence="3" id="KW-1185">Reference proteome</keyword>
<evidence type="ECO:0000313" key="2">
    <source>
        <dbReference type="EMBL" id="RMX55960.1"/>
    </source>
</evidence>
<protein>
    <submittedName>
        <fullName evidence="2">Uncharacterized protein</fullName>
    </submittedName>
</protein>
<feature type="compositionally biased region" description="Polar residues" evidence="1">
    <location>
        <begin position="193"/>
        <end position="209"/>
    </location>
</feature>
<reference evidence="2 3" key="1">
    <citation type="journal article" date="2018" name="Sci. Rep.">
        <title>Comparative analysis of the Pocillopora damicornis genome highlights role of immune system in coral evolution.</title>
        <authorList>
            <person name="Cunning R."/>
            <person name="Bay R.A."/>
            <person name="Gillette P."/>
            <person name="Baker A.C."/>
            <person name="Traylor-Knowles N."/>
        </authorList>
    </citation>
    <scope>NUCLEOTIDE SEQUENCE [LARGE SCALE GENOMIC DNA]</scope>
    <source>
        <strain evidence="2">RSMAS</strain>
        <tissue evidence="2">Whole animal</tissue>
    </source>
</reference>
<feature type="compositionally biased region" description="Polar residues" evidence="1">
    <location>
        <begin position="174"/>
        <end position="186"/>
    </location>
</feature>
<evidence type="ECO:0000313" key="3">
    <source>
        <dbReference type="Proteomes" id="UP000275408"/>
    </source>
</evidence>
<dbReference type="EMBL" id="RCHS01000974">
    <property type="protein sequence ID" value="RMX55960.1"/>
    <property type="molecule type" value="Genomic_DNA"/>
</dbReference>
<sequence length="209" mass="22437">MHHSVSSSNPGTVSEGNPCAEVNSGYANAGPQPSVEIEQELGEVGGEATPTYALVDKSKKKDKKKDKKAAEEKPTEDQYAVVDKSKKKKKKNEPDATYAEVDMSNKSKKKPKPGEVLYADLGEFHHMQKLPEVSTSPKTLPPIKLPEAYAETQYADITQFLKRNPHDTGAEPPNDSTTSAVNNTAAGNEKESSAGNTGDSAEATNETGF</sequence>
<name>A0A3M6UQM3_POCDA</name>
<dbReference type="AlphaFoldDB" id="A0A3M6UQM3"/>